<dbReference type="InterPro" id="IPR029044">
    <property type="entry name" value="Nucleotide-diphossugar_trans"/>
</dbReference>
<dbReference type="PANTHER" id="PTHR11214:SF349">
    <property type="entry name" value="BETA-1,3-GALACTOSYLTRANSFERASE BRN"/>
    <property type="match status" value="1"/>
</dbReference>
<keyword evidence="9" id="KW-0472">Membrane</keyword>
<evidence type="ECO:0000256" key="8">
    <source>
        <dbReference type="ARBA" id="ARBA00023034"/>
    </source>
</evidence>
<keyword evidence="11" id="KW-1185">Reference proteome</keyword>
<keyword evidence="4" id="KW-0808">Transferase</keyword>
<keyword evidence="7" id="KW-1133">Transmembrane helix</keyword>
<organism evidence="11 12">
    <name type="scientific">Nicrophorus vespilloides</name>
    <name type="common">Boreal carrion beetle</name>
    <dbReference type="NCBI Taxonomy" id="110193"/>
    <lineage>
        <taxon>Eukaryota</taxon>
        <taxon>Metazoa</taxon>
        <taxon>Ecdysozoa</taxon>
        <taxon>Arthropoda</taxon>
        <taxon>Hexapoda</taxon>
        <taxon>Insecta</taxon>
        <taxon>Pterygota</taxon>
        <taxon>Neoptera</taxon>
        <taxon>Endopterygota</taxon>
        <taxon>Coleoptera</taxon>
        <taxon>Polyphaga</taxon>
        <taxon>Staphyliniformia</taxon>
        <taxon>Silphidae</taxon>
        <taxon>Nicrophorinae</taxon>
        <taxon>Nicrophorus</taxon>
    </lineage>
</organism>
<dbReference type="InterPro" id="IPR002659">
    <property type="entry name" value="Glyco_trans_31"/>
</dbReference>
<evidence type="ECO:0000256" key="2">
    <source>
        <dbReference type="ARBA" id="ARBA00008661"/>
    </source>
</evidence>
<proteinExistence type="inferred from homology"/>
<evidence type="ECO:0000256" key="1">
    <source>
        <dbReference type="ARBA" id="ARBA00004323"/>
    </source>
</evidence>
<evidence type="ECO:0000313" key="11">
    <source>
        <dbReference type="Proteomes" id="UP000695000"/>
    </source>
</evidence>
<accession>A0ABM1NCA9</accession>
<dbReference type="RefSeq" id="XP_017784459.1">
    <property type="nucleotide sequence ID" value="XM_017928970.1"/>
</dbReference>
<dbReference type="GeneID" id="108568068"/>
<keyword evidence="5" id="KW-0812">Transmembrane</keyword>
<dbReference type="EC" id="2.4.1.-" evidence="10"/>
<dbReference type="Pfam" id="PF01762">
    <property type="entry name" value="Galactosyl_T"/>
    <property type="match status" value="1"/>
</dbReference>
<evidence type="ECO:0000256" key="3">
    <source>
        <dbReference type="ARBA" id="ARBA00022676"/>
    </source>
</evidence>
<evidence type="ECO:0000313" key="12">
    <source>
        <dbReference type="RefSeq" id="XP_017784459.1"/>
    </source>
</evidence>
<comment type="subcellular location">
    <subcellularLocation>
        <location evidence="1 10">Golgi apparatus membrane</location>
        <topology evidence="1 10">Single-pass type II membrane protein</topology>
    </subcellularLocation>
</comment>
<evidence type="ECO:0000256" key="10">
    <source>
        <dbReference type="RuleBase" id="RU363063"/>
    </source>
</evidence>
<name>A0ABM1NCA9_NICVS</name>
<gene>
    <name evidence="12" type="primary">LOC108568068</name>
</gene>
<keyword evidence="3 10" id="KW-0328">Glycosyltransferase</keyword>
<reference evidence="12" key="1">
    <citation type="submission" date="2025-08" db="UniProtKB">
        <authorList>
            <consortium name="RefSeq"/>
        </authorList>
    </citation>
    <scope>IDENTIFICATION</scope>
    <source>
        <tissue evidence="12">Whole Larva</tissue>
    </source>
</reference>
<evidence type="ECO:0000256" key="7">
    <source>
        <dbReference type="ARBA" id="ARBA00022989"/>
    </source>
</evidence>
<dbReference type="PANTHER" id="PTHR11214">
    <property type="entry name" value="BETA-1,3-N-ACETYLGLUCOSAMINYLTRANSFERASE"/>
    <property type="match status" value="1"/>
</dbReference>
<dbReference type="Proteomes" id="UP000695000">
    <property type="component" value="Unplaced"/>
</dbReference>
<comment type="similarity">
    <text evidence="2 10">Belongs to the glycosyltransferase 31 family.</text>
</comment>
<protein>
    <recommendedName>
        <fullName evidence="10">Hexosyltransferase</fullName>
        <ecNumber evidence="10">2.4.1.-</ecNumber>
    </recommendedName>
</protein>
<sequence length="362" mass="43224">MKRTMQQHNVFMLPSSAKRKIKYVLLALVLLFAAKLFGLTTLFFEKDFHKNFRYPYDGPLEEFIDQLKNDEKPMVKPINFYPYPYIYNQTKKCVGNDEVRLVYLVKSAPEHFNRRIAIRESWGFEKRFSDVEIRRVFLLGYQNKNIQSLLDEEQKKFGDLLQANFTDSYFNNTIKTMIGLKWAYNNCKKAKYFMLTDDDYYVSTKNVLRYLRNPANYPAYLELNKVKRQIDMELPDDVKLYTGFVFNSKPHRHVFSKWFVNLNEYPYDRWPPYVTAGAVLFSRSAMIDMYLASFYTHHFRFDDIYLGLLALKTHIEPFHSDEFHYYKKSYSKDDYRFTVASHGFLPGEMLQAWNEQKSLGNA</sequence>
<evidence type="ECO:0000256" key="6">
    <source>
        <dbReference type="ARBA" id="ARBA00022968"/>
    </source>
</evidence>
<keyword evidence="6" id="KW-0735">Signal-anchor</keyword>
<dbReference type="Gene3D" id="3.90.550.50">
    <property type="match status" value="1"/>
</dbReference>
<evidence type="ECO:0000256" key="5">
    <source>
        <dbReference type="ARBA" id="ARBA00022692"/>
    </source>
</evidence>
<evidence type="ECO:0000256" key="4">
    <source>
        <dbReference type="ARBA" id="ARBA00022679"/>
    </source>
</evidence>
<dbReference type="SUPFAM" id="SSF53448">
    <property type="entry name" value="Nucleotide-diphospho-sugar transferases"/>
    <property type="match status" value="1"/>
</dbReference>
<keyword evidence="8 10" id="KW-0333">Golgi apparatus</keyword>
<evidence type="ECO:0000256" key="9">
    <source>
        <dbReference type="ARBA" id="ARBA00023136"/>
    </source>
</evidence>